<keyword evidence="2" id="KW-0732">Signal</keyword>
<dbReference type="NCBIfam" id="TIGR01167">
    <property type="entry name" value="LPXTG_anchor"/>
    <property type="match status" value="1"/>
</dbReference>
<feature type="transmembrane region" description="Helical" evidence="1">
    <location>
        <begin position="149"/>
        <end position="166"/>
    </location>
</feature>
<organism evidence="3 4">
    <name type="scientific">Nocardioides ginsengisoli</name>
    <dbReference type="NCBI Taxonomy" id="363868"/>
    <lineage>
        <taxon>Bacteria</taxon>
        <taxon>Bacillati</taxon>
        <taxon>Actinomycetota</taxon>
        <taxon>Actinomycetes</taxon>
        <taxon>Propionibacteriales</taxon>
        <taxon>Nocardioidaceae</taxon>
        <taxon>Nocardioides</taxon>
    </lineage>
</organism>
<keyword evidence="1" id="KW-1133">Transmembrane helix</keyword>
<keyword evidence="4" id="KW-1185">Reference proteome</keyword>
<keyword evidence="1" id="KW-0472">Membrane</keyword>
<dbReference type="RefSeq" id="WP_367920957.1">
    <property type="nucleotide sequence ID" value="NZ_BAABAC010000037.1"/>
</dbReference>
<evidence type="ECO:0000256" key="2">
    <source>
        <dbReference type="SAM" id="SignalP"/>
    </source>
</evidence>
<protein>
    <submittedName>
        <fullName evidence="3">LPXTG cell wall anchor domain-containing protein</fullName>
    </submittedName>
</protein>
<keyword evidence="1" id="KW-0812">Transmembrane</keyword>
<evidence type="ECO:0000313" key="3">
    <source>
        <dbReference type="EMBL" id="MFD1247706.1"/>
    </source>
</evidence>
<evidence type="ECO:0000256" key="1">
    <source>
        <dbReference type="SAM" id="Phobius"/>
    </source>
</evidence>
<feature type="signal peptide" evidence="2">
    <location>
        <begin position="1"/>
        <end position="27"/>
    </location>
</feature>
<evidence type="ECO:0000313" key="4">
    <source>
        <dbReference type="Proteomes" id="UP001597229"/>
    </source>
</evidence>
<feature type="chain" id="PRO_5046282320" evidence="2">
    <location>
        <begin position="28"/>
        <end position="173"/>
    </location>
</feature>
<accession>A0ABW3VY95</accession>
<comment type="caution">
    <text evidence="3">The sequence shown here is derived from an EMBL/GenBank/DDBJ whole genome shotgun (WGS) entry which is preliminary data.</text>
</comment>
<reference evidence="4" key="1">
    <citation type="journal article" date="2019" name="Int. J. Syst. Evol. Microbiol.">
        <title>The Global Catalogue of Microorganisms (GCM) 10K type strain sequencing project: providing services to taxonomists for standard genome sequencing and annotation.</title>
        <authorList>
            <consortium name="The Broad Institute Genomics Platform"/>
            <consortium name="The Broad Institute Genome Sequencing Center for Infectious Disease"/>
            <person name="Wu L."/>
            <person name="Ma J."/>
        </authorList>
    </citation>
    <scope>NUCLEOTIDE SEQUENCE [LARGE SCALE GENOMIC DNA]</scope>
    <source>
        <strain evidence="4">CCUG 52478</strain>
    </source>
</reference>
<dbReference type="EMBL" id="JBHTLX010000008">
    <property type="protein sequence ID" value="MFD1247706.1"/>
    <property type="molecule type" value="Genomic_DNA"/>
</dbReference>
<sequence>MARLLALPGAVMALFVLLLVSPPGARADDYVPTVPTGCHLSVPATVVGDHVIIRVRISAASGTPTGQVAVTIPRKPDAWTTTVRYEGTPLRLVGPKLPKGDHVATVVFTPDDQRFSGCRDRAPFKVGGVGGDDTGRGGENLPNTGGPHLMWVIAGAGLLLTGGGLVERGRRKA</sequence>
<gene>
    <name evidence="3" type="ORF">ACFQ3F_07890</name>
</gene>
<proteinExistence type="predicted"/>
<name>A0ABW3VY95_9ACTN</name>
<dbReference type="Proteomes" id="UP001597229">
    <property type="component" value="Unassembled WGS sequence"/>
</dbReference>